<dbReference type="Proteomes" id="UP000054549">
    <property type="component" value="Unassembled WGS sequence"/>
</dbReference>
<reference evidence="1 2" key="1">
    <citation type="submission" date="2014-04" db="EMBL/GenBank/DDBJ databases">
        <title>Evolutionary Origins and Diversification of the Mycorrhizal Mutualists.</title>
        <authorList>
            <consortium name="DOE Joint Genome Institute"/>
            <consortium name="Mycorrhizal Genomics Consortium"/>
            <person name="Kohler A."/>
            <person name="Kuo A."/>
            <person name="Nagy L.G."/>
            <person name="Floudas D."/>
            <person name="Copeland A."/>
            <person name="Barry K.W."/>
            <person name="Cichocki N."/>
            <person name="Veneault-Fourrey C."/>
            <person name="LaButti K."/>
            <person name="Lindquist E.A."/>
            <person name="Lipzen A."/>
            <person name="Lundell T."/>
            <person name="Morin E."/>
            <person name="Murat C."/>
            <person name="Riley R."/>
            <person name="Ohm R."/>
            <person name="Sun H."/>
            <person name="Tunlid A."/>
            <person name="Henrissat B."/>
            <person name="Grigoriev I.V."/>
            <person name="Hibbett D.S."/>
            <person name="Martin F."/>
        </authorList>
    </citation>
    <scope>NUCLEOTIDE SEQUENCE [LARGE SCALE GENOMIC DNA]</scope>
    <source>
        <strain evidence="1 2">Koide BX008</strain>
    </source>
</reference>
<dbReference type="EMBL" id="KN818222">
    <property type="protein sequence ID" value="KIL71336.1"/>
    <property type="molecule type" value="Genomic_DNA"/>
</dbReference>
<dbReference type="AlphaFoldDB" id="A0A0C2XP03"/>
<proteinExistence type="predicted"/>
<accession>A0A0C2XP03</accession>
<evidence type="ECO:0000313" key="2">
    <source>
        <dbReference type="Proteomes" id="UP000054549"/>
    </source>
</evidence>
<keyword evidence="2" id="KW-1185">Reference proteome</keyword>
<organism evidence="1 2">
    <name type="scientific">Amanita muscaria (strain Koide BX008)</name>
    <dbReference type="NCBI Taxonomy" id="946122"/>
    <lineage>
        <taxon>Eukaryota</taxon>
        <taxon>Fungi</taxon>
        <taxon>Dikarya</taxon>
        <taxon>Basidiomycota</taxon>
        <taxon>Agaricomycotina</taxon>
        <taxon>Agaricomycetes</taxon>
        <taxon>Agaricomycetidae</taxon>
        <taxon>Agaricales</taxon>
        <taxon>Pluteineae</taxon>
        <taxon>Amanitaceae</taxon>
        <taxon>Amanita</taxon>
    </lineage>
</organism>
<dbReference type="HOGENOM" id="CLU_2653971_0_0_1"/>
<sequence length="76" mass="8684">MVSTLIATRNRWTYPLLYKGSIHHLKILKGQEMIVVLPLLVPVAGQGICRKYMKHESIMLILIKKITQSAKKRGKV</sequence>
<dbReference type="InParanoid" id="A0A0C2XP03"/>
<gene>
    <name evidence="1" type="ORF">M378DRAFT_154883</name>
</gene>
<evidence type="ECO:0000313" key="1">
    <source>
        <dbReference type="EMBL" id="KIL71336.1"/>
    </source>
</evidence>
<name>A0A0C2XP03_AMAMK</name>
<protein>
    <submittedName>
        <fullName evidence="1">Uncharacterized protein</fullName>
    </submittedName>
</protein>